<dbReference type="SUPFAM" id="SSF161098">
    <property type="entry name" value="MetI-like"/>
    <property type="match status" value="1"/>
</dbReference>
<feature type="compositionally biased region" description="Basic and acidic residues" evidence="8">
    <location>
        <begin position="362"/>
        <end position="375"/>
    </location>
</feature>
<comment type="subcellular location">
    <subcellularLocation>
        <location evidence="1 7">Cell membrane</location>
        <topology evidence="1 7">Multi-pass membrane protein</topology>
    </subcellularLocation>
</comment>
<accession>A0A916TJY9</accession>
<feature type="transmembrane region" description="Helical" evidence="7">
    <location>
        <begin position="135"/>
        <end position="156"/>
    </location>
</feature>
<feature type="region of interest" description="Disordered" evidence="8">
    <location>
        <begin position="362"/>
        <end position="382"/>
    </location>
</feature>
<evidence type="ECO:0000313" key="10">
    <source>
        <dbReference type="EMBL" id="GGB48316.1"/>
    </source>
</evidence>
<keyword evidence="11" id="KW-1185">Reference proteome</keyword>
<evidence type="ECO:0000256" key="5">
    <source>
        <dbReference type="ARBA" id="ARBA00022989"/>
    </source>
</evidence>
<keyword evidence="6 7" id="KW-0472">Membrane</keyword>
<gene>
    <name evidence="10" type="ORF">GCM10011489_39310</name>
</gene>
<evidence type="ECO:0000256" key="6">
    <source>
        <dbReference type="ARBA" id="ARBA00023136"/>
    </source>
</evidence>
<dbReference type="InterPro" id="IPR035906">
    <property type="entry name" value="MetI-like_sf"/>
</dbReference>
<evidence type="ECO:0000256" key="3">
    <source>
        <dbReference type="ARBA" id="ARBA00022475"/>
    </source>
</evidence>
<keyword evidence="3" id="KW-1003">Cell membrane</keyword>
<feature type="transmembrane region" description="Helical" evidence="7">
    <location>
        <begin position="102"/>
        <end position="123"/>
    </location>
</feature>
<keyword evidence="5 7" id="KW-1133">Transmembrane helix</keyword>
<reference evidence="10" key="2">
    <citation type="submission" date="2020-09" db="EMBL/GenBank/DDBJ databases">
        <authorList>
            <person name="Sun Q."/>
            <person name="Zhou Y."/>
        </authorList>
    </citation>
    <scope>NUCLEOTIDE SEQUENCE</scope>
    <source>
        <strain evidence="10">CGMCC 1.12827</strain>
    </source>
</reference>
<dbReference type="Proteomes" id="UP000621454">
    <property type="component" value="Unassembled WGS sequence"/>
</dbReference>
<feature type="transmembrane region" description="Helical" evidence="7">
    <location>
        <begin position="193"/>
        <end position="211"/>
    </location>
</feature>
<feature type="transmembrane region" description="Helical" evidence="7">
    <location>
        <begin position="291"/>
        <end position="319"/>
    </location>
</feature>
<dbReference type="Pfam" id="PF00528">
    <property type="entry name" value="BPD_transp_1"/>
    <property type="match status" value="1"/>
</dbReference>
<feature type="domain" description="ABC transmembrane type-1" evidence="9">
    <location>
        <begin position="96"/>
        <end position="312"/>
    </location>
</feature>
<proteinExistence type="inferred from homology"/>
<evidence type="ECO:0000256" key="7">
    <source>
        <dbReference type="RuleBase" id="RU363032"/>
    </source>
</evidence>
<keyword evidence="2 7" id="KW-0813">Transport</keyword>
<protein>
    <submittedName>
        <fullName evidence="10">Peptide ABC transporter permease</fullName>
    </submittedName>
</protein>
<evidence type="ECO:0000256" key="4">
    <source>
        <dbReference type="ARBA" id="ARBA00022692"/>
    </source>
</evidence>
<dbReference type="PROSITE" id="PS50928">
    <property type="entry name" value="ABC_TM1"/>
    <property type="match status" value="1"/>
</dbReference>
<evidence type="ECO:0000259" key="9">
    <source>
        <dbReference type="PROSITE" id="PS50928"/>
    </source>
</evidence>
<dbReference type="Gene3D" id="1.10.3720.10">
    <property type="entry name" value="MetI-like"/>
    <property type="match status" value="1"/>
</dbReference>
<sequence>MLGYVLRRLANYVVLLLIATFLTYILASYTFEPLASLLGRNPPVPPQVLAAKREALHLDENPFLRYFSWLGDLLFHGSFGQTIAAGSVNDELWRRIGVSLRLVTIGTILGAVFGTLIGAYSAVRQYKLFDHISTVISFILISIPVLVLAPVLKYLAVQFNQSTGTTFFQYTGETSATLSGGLGDEIVNRAQHLLVPTILLILFTIGSYSRYMRASMLDEMHSDYIRTARAKGLTRGRAIFRHGFRTALIPMATLFAFGIGAIITGATFTERVFGWYGMGDWLIYGIDTQDINITLAVAFFSALSVLLSGLLSDIITAALDPRVRVLWPRAVRTPHPIGVLPRRSPPPIRVLVRPTGRKISPHDHVAGSHRVDGCGRSRIRTGRTSTTHRPALYAQQAGAVRCAGTRRDVRRGVRAATTAALRL</sequence>
<feature type="transmembrane region" description="Helical" evidence="7">
    <location>
        <begin position="12"/>
        <end position="31"/>
    </location>
</feature>
<dbReference type="PANTHER" id="PTHR30465">
    <property type="entry name" value="INNER MEMBRANE ABC TRANSPORTER"/>
    <property type="match status" value="1"/>
</dbReference>
<comment type="caution">
    <text evidence="10">The sequence shown here is derived from an EMBL/GenBank/DDBJ whole genome shotgun (WGS) entry which is preliminary data.</text>
</comment>
<dbReference type="CDD" id="cd06261">
    <property type="entry name" value="TM_PBP2"/>
    <property type="match status" value="1"/>
</dbReference>
<organism evidence="10 11">
    <name type="scientific">Gordonia jinhuaensis</name>
    <dbReference type="NCBI Taxonomy" id="1517702"/>
    <lineage>
        <taxon>Bacteria</taxon>
        <taxon>Bacillati</taxon>
        <taxon>Actinomycetota</taxon>
        <taxon>Actinomycetes</taxon>
        <taxon>Mycobacteriales</taxon>
        <taxon>Gordoniaceae</taxon>
        <taxon>Gordonia</taxon>
    </lineage>
</organism>
<reference evidence="10" key="1">
    <citation type="journal article" date="2014" name="Int. J. Syst. Evol. Microbiol.">
        <title>Complete genome sequence of Corynebacterium casei LMG S-19264T (=DSM 44701T), isolated from a smear-ripened cheese.</title>
        <authorList>
            <consortium name="US DOE Joint Genome Institute (JGI-PGF)"/>
            <person name="Walter F."/>
            <person name="Albersmeier A."/>
            <person name="Kalinowski J."/>
            <person name="Ruckert C."/>
        </authorList>
    </citation>
    <scope>NUCLEOTIDE SEQUENCE</scope>
    <source>
        <strain evidence="10">CGMCC 1.12827</strain>
    </source>
</reference>
<evidence type="ECO:0000256" key="2">
    <source>
        <dbReference type="ARBA" id="ARBA00022448"/>
    </source>
</evidence>
<feature type="transmembrane region" description="Helical" evidence="7">
    <location>
        <begin position="247"/>
        <end position="268"/>
    </location>
</feature>
<evidence type="ECO:0000313" key="11">
    <source>
        <dbReference type="Proteomes" id="UP000621454"/>
    </source>
</evidence>
<comment type="similarity">
    <text evidence="7">Belongs to the binding-protein-dependent transport system permease family.</text>
</comment>
<dbReference type="EMBL" id="BMGC01000069">
    <property type="protein sequence ID" value="GGB48316.1"/>
    <property type="molecule type" value="Genomic_DNA"/>
</dbReference>
<evidence type="ECO:0000256" key="1">
    <source>
        <dbReference type="ARBA" id="ARBA00004651"/>
    </source>
</evidence>
<dbReference type="GO" id="GO:0005886">
    <property type="term" value="C:plasma membrane"/>
    <property type="evidence" value="ECO:0007669"/>
    <property type="project" value="UniProtKB-SubCell"/>
</dbReference>
<dbReference type="GO" id="GO:0055085">
    <property type="term" value="P:transmembrane transport"/>
    <property type="evidence" value="ECO:0007669"/>
    <property type="project" value="InterPro"/>
</dbReference>
<evidence type="ECO:0000256" key="8">
    <source>
        <dbReference type="SAM" id="MobiDB-lite"/>
    </source>
</evidence>
<dbReference type="PANTHER" id="PTHR30465:SF0">
    <property type="entry name" value="OLIGOPEPTIDE TRANSPORT SYSTEM PERMEASE PROTEIN APPB"/>
    <property type="match status" value="1"/>
</dbReference>
<dbReference type="AlphaFoldDB" id="A0A916TJY9"/>
<keyword evidence="4 7" id="KW-0812">Transmembrane</keyword>
<name>A0A916TJY9_9ACTN</name>
<dbReference type="InterPro" id="IPR000515">
    <property type="entry name" value="MetI-like"/>
</dbReference>